<organism evidence="1 2">
    <name type="scientific">Stecheria intestinalis</name>
    <dbReference type="NCBI Taxonomy" id="2606630"/>
    <lineage>
        <taxon>Bacteria</taxon>
        <taxon>Bacillati</taxon>
        <taxon>Bacillota</taxon>
        <taxon>Erysipelotrichia</taxon>
        <taxon>Erysipelotrichales</taxon>
        <taxon>Erysipelotrichaceae</taxon>
        <taxon>Stecheria</taxon>
    </lineage>
</organism>
<dbReference type="EMBL" id="VUMN01000006">
    <property type="protein sequence ID" value="MSS58037.1"/>
    <property type="molecule type" value="Genomic_DNA"/>
</dbReference>
<dbReference type="Pfam" id="PF13306">
    <property type="entry name" value="LRR_5"/>
    <property type="match status" value="2"/>
</dbReference>
<dbReference type="Gene3D" id="3.80.10.10">
    <property type="entry name" value="Ribonuclease Inhibitor"/>
    <property type="match status" value="2"/>
</dbReference>
<reference evidence="1 2" key="1">
    <citation type="submission" date="2019-08" db="EMBL/GenBank/DDBJ databases">
        <title>In-depth cultivation of the pig gut microbiome towards novel bacterial diversity and tailored functional studies.</title>
        <authorList>
            <person name="Wylensek D."/>
            <person name="Hitch T.C.A."/>
            <person name="Clavel T."/>
        </authorList>
    </citation>
    <scope>NUCLEOTIDE SEQUENCE [LARGE SCALE GENOMIC DNA]</scope>
    <source>
        <strain evidence="1 2">Oil+RF-744-GAM-WT-6</strain>
    </source>
</reference>
<protein>
    <submittedName>
        <fullName evidence="1">Leucine-rich repeat domain-containing protein</fullName>
    </submittedName>
</protein>
<accession>A0A7X2TEY1</accession>
<dbReference type="PANTHER" id="PTHR45661">
    <property type="entry name" value="SURFACE ANTIGEN"/>
    <property type="match status" value="1"/>
</dbReference>
<dbReference type="InterPro" id="IPR026906">
    <property type="entry name" value="LRR_5"/>
</dbReference>
<dbReference type="PANTHER" id="PTHR45661:SF3">
    <property type="entry name" value="IG-LIKE DOMAIN-CONTAINING PROTEIN"/>
    <property type="match status" value="1"/>
</dbReference>
<evidence type="ECO:0000313" key="2">
    <source>
        <dbReference type="Proteomes" id="UP000461880"/>
    </source>
</evidence>
<keyword evidence="2" id="KW-1185">Reference proteome</keyword>
<name>A0A7X2TEY1_9FIRM</name>
<dbReference type="AlphaFoldDB" id="A0A7X2TEY1"/>
<evidence type="ECO:0000313" key="1">
    <source>
        <dbReference type="EMBL" id="MSS58037.1"/>
    </source>
</evidence>
<proteinExistence type="predicted"/>
<dbReference type="InterPro" id="IPR032675">
    <property type="entry name" value="LRR_dom_sf"/>
</dbReference>
<gene>
    <name evidence="1" type="ORF">FYJ51_03875</name>
</gene>
<sequence>MRSMTSEKDFRIEGDKLIRYLGDASNVKIPEGVRMIGEGAFKDDTTLISVTIPEGCEGIEEGAFQWCSALEIVHAPDLIMAVGLNAFAGTRFDQYYSENETSWNEDFCFLGKVLYKGRRSLREARIPEGTVRITADAFREHVLLRKISIPSTCIEIGWRAFESCTGLTEVTVPGNAKILGWHAFRGCSRLADRYLQDAKSWQMQKDIS</sequence>
<comment type="caution">
    <text evidence="1">The sequence shown here is derived from an EMBL/GenBank/DDBJ whole genome shotgun (WGS) entry which is preliminary data.</text>
</comment>
<dbReference type="InterPro" id="IPR053139">
    <property type="entry name" value="Surface_bspA-like"/>
</dbReference>
<dbReference type="Proteomes" id="UP000461880">
    <property type="component" value="Unassembled WGS sequence"/>
</dbReference>